<evidence type="ECO:0000313" key="3">
    <source>
        <dbReference type="Proteomes" id="UP000499080"/>
    </source>
</evidence>
<organism evidence="2 3">
    <name type="scientific">Araneus ventricosus</name>
    <name type="common">Orbweaver spider</name>
    <name type="synonym">Epeira ventricosa</name>
    <dbReference type="NCBI Taxonomy" id="182803"/>
    <lineage>
        <taxon>Eukaryota</taxon>
        <taxon>Metazoa</taxon>
        <taxon>Ecdysozoa</taxon>
        <taxon>Arthropoda</taxon>
        <taxon>Chelicerata</taxon>
        <taxon>Arachnida</taxon>
        <taxon>Araneae</taxon>
        <taxon>Araneomorphae</taxon>
        <taxon>Entelegynae</taxon>
        <taxon>Araneoidea</taxon>
        <taxon>Araneidae</taxon>
        <taxon>Araneus</taxon>
    </lineage>
</organism>
<dbReference type="Proteomes" id="UP000499080">
    <property type="component" value="Unassembled WGS sequence"/>
</dbReference>
<sequence>MRNTEGRYKISRLNKRSIKCRTVHQRDTIPAEMLSACEVVRSSNEISHEKVTRPPSSLAESGRRKGPTPTKPFPRLRHPGGSSFETRRCPTSSGHTNRQENALSTPRANAIEELKTEFCHWEKRSPFRQMKS</sequence>
<keyword evidence="3" id="KW-1185">Reference proteome</keyword>
<accession>A0A4Y2T738</accession>
<evidence type="ECO:0000256" key="1">
    <source>
        <dbReference type="SAM" id="MobiDB-lite"/>
    </source>
</evidence>
<dbReference type="AlphaFoldDB" id="A0A4Y2T738"/>
<reference evidence="2 3" key="1">
    <citation type="journal article" date="2019" name="Sci. Rep.">
        <title>Orb-weaving spider Araneus ventricosus genome elucidates the spidroin gene catalogue.</title>
        <authorList>
            <person name="Kono N."/>
            <person name="Nakamura H."/>
            <person name="Ohtoshi R."/>
            <person name="Moran D.A.P."/>
            <person name="Shinohara A."/>
            <person name="Yoshida Y."/>
            <person name="Fujiwara M."/>
            <person name="Mori M."/>
            <person name="Tomita M."/>
            <person name="Arakawa K."/>
        </authorList>
    </citation>
    <scope>NUCLEOTIDE SEQUENCE [LARGE SCALE GENOMIC DNA]</scope>
</reference>
<proteinExistence type="predicted"/>
<dbReference type="EMBL" id="BGPR01025969">
    <property type="protein sequence ID" value="GBN95306.1"/>
    <property type="molecule type" value="Genomic_DNA"/>
</dbReference>
<evidence type="ECO:0000313" key="2">
    <source>
        <dbReference type="EMBL" id="GBN95306.1"/>
    </source>
</evidence>
<feature type="region of interest" description="Disordered" evidence="1">
    <location>
        <begin position="42"/>
        <end position="109"/>
    </location>
</feature>
<protein>
    <submittedName>
        <fullName evidence="2">Uncharacterized protein</fullName>
    </submittedName>
</protein>
<feature type="compositionally biased region" description="Polar residues" evidence="1">
    <location>
        <begin position="89"/>
        <end position="107"/>
    </location>
</feature>
<name>A0A4Y2T738_ARAVE</name>
<comment type="caution">
    <text evidence="2">The sequence shown here is derived from an EMBL/GenBank/DDBJ whole genome shotgun (WGS) entry which is preliminary data.</text>
</comment>
<gene>
    <name evidence="2" type="ORF">AVEN_220688_1</name>
</gene>